<dbReference type="EMBL" id="LAJY01000195">
    <property type="protein sequence ID" value="KJV09902.1"/>
    <property type="molecule type" value="Genomic_DNA"/>
</dbReference>
<dbReference type="SUPFAM" id="SSF52540">
    <property type="entry name" value="P-loop containing nucleoside triphosphate hydrolases"/>
    <property type="match status" value="1"/>
</dbReference>
<name>A0A0F3ITF1_9PROT</name>
<accession>A0A0F3ITF1</accession>
<gene>
    <name evidence="1" type="ORF">VZ95_08510</name>
</gene>
<evidence type="ECO:0008006" key="3">
    <source>
        <dbReference type="Google" id="ProtNLM"/>
    </source>
</evidence>
<evidence type="ECO:0000313" key="2">
    <source>
        <dbReference type="Proteomes" id="UP000033774"/>
    </source>
</evidence>
<dbReference type="Proteomes" id="UP000033774">
    <property type="component" value="Unassembled WGS sequence"/>
</dbReference>
<proteinExistence type="predicted"/>
<evidence type="ECO:0000313" key="1">
    <source>
        <dbReference type="EMBL" id="KJV09902.1"/>
    </source>
</evidence>
<dbReference type="InterPro" id="IPR027417">
    <property type="entry name" value="P-loop_NTPase"/>
</dbReference>
<protein>
    <recommendedName>
        <fullName evidence="3">Sulfotransferase domain-containing protein</fullName>
    </recommendedName>
</protein>
<dbReference type="Gene3D" id="3.40.50.300">
    <property type="entry name" value="P-loop containing nucleotide triphosphate hydrolases"/>
    <property type="match status" value="1"/>
</dbReference>
<reference evidence="1 2" key="1">
    <citation type="submission" date="2015-03" db="EMBL/GenBank/DDBJ databases">
        <title>Draft genome sequence of Elstera litoralis.</title>
        <authorList>
            <person name="Rahalkar M.C."/>
            <person name="Dhakephalkar P.K."/>
            <person name="Pore S.D."/>
            <person name="Arora P."/>
            <person name="Kapse N.G."/>
            <person name="Pandit P.S."/>
        </authorList>
    </citation>
    <scope>NUCLEOTIDE SEQUENCE [LARGE SCALE GENOMIC DNA]</scope>
    <source>
        <strain evidence="1 2">Dia-1</strain>
    </source>
</reference>
<comment type="caution">
    <text evidence="1">The sequence shown here is derived from an EMBL/GenBank/DDBJ whole genome shotgun (WGS) entry which is preliminary data.</text>
</comment>
<dbReference type="PATRIC" id="fig|552518.3.peg.955"/>
<keyword evidence="2" id="KW-1185">Reference proteome</keyword>
<dbReference type="AlphaFoldDB" id="A0A0F3ITF1"/>
<sequence length="220" mass="24673">MRLLVYGMQSSGATAFAQVLAQRPGCVALVDIPNNYAAPRVTTPLDFIAKVVVTTAYPLAVHVERFRPDKIVLLLRDPRDTYASLRTKAYRHHAGLMDEKFQLLEQVFGARDQFVAVIHYEDLVARDPAVISALARLGWPIAEEYFQFRRSYDELLGSLWAAEPSLQEEMDIVFGNARGGELTARFRDKPWDAALEAQVDALCPSLLAHYRARRRAAGSP</sequence>
<organism evidence="1 2">
    <name type="scientific">Elstera litoralis</name>
    <dbReference type="NCBI Taxonomy" id="552518"/>
    <lineage>
        <taxon>Bacteria</taxon>
        <taxon>Pseudomonadati</taxon>
        <taxon>Pseudomonadota</taxon>
        <taxon>Alphaproteobacteria</taxon>
        <taxon>Rhodospirillales</taxon>
        <taxon>Rhodospirillaceae</taxon>
        <taxon>Elstera</taxon>
    </lineage>
</organism>
<dbReference type="OrthoDB" id="8451316at2"/>
<dbReference type="RefSeq" id="WP_045775470.1">
    <property type="nucleotide sequence ID" value="NZ_LAJY01000195.1"/>
</dbReference>